<sequence length="266" mass="29404">MAPIPEENQEKPPNGNKDDSEINNFSNVNQVVFGDSDSSDEEEIITPGGYSLLPQEPDDDWERQEDDDDDVGQFFDEEPNAGYEVYNAHSSSLNSEAASGVLLGDDIHNKCLPDTVLSSEAGVSSPTVTAANASCHPSFLSKYPDGKIPSYMQVIPSVPKDKDGLLWNQKRLEHDKLTLDSVQESKILRAMSGFSLPSDSIPDWGKNLPDDQWRVQILHRIGTASSSKKHYSEENSESEVHVEVKASSDKSSEWIAEFPDFDQGQD</sequence>
<evidence type="ECO:0000313" key="2">
    <source>
        <dbReference type="EMBL" id="CAL1532059.1"/>
    </source>
</evidence>
<accession>A0AAV2HFH1</accession>
<evidence type="ECO:0008006" key="4">
    <source>
        <dbReference type="Google" id="ProtNLM"/>
    </source>
</evidence>
<feature type="region of interest" description="Disordered" evidence="1">
    <location>
        <begin position="1"/>
        <end position="81"/>
    </location>
</feature>
<organism evidence="2 3">
    <name type="scientific">Lymnaea stagnalis</name>
    <name type="common">Great pond snail</name>
    <name type="synonym">Helix stagnalis</name>
    <dbReference type="NCBI Taxonomy" id="6523"/>
    <lineage>
        <taxon>Eukaryota</taxon>
        <taxon>Metazoa</taxon>
        <taxon>Spiralia</taxon>
        <taxon>Lophotrochozoa</taxon>
        <taxon>Mollusca</taxon>
        <taxon>Gastropoda</taxon>
        <taxon>Heterobranchia</taxon>
        <taxon>Euthyneura</taxon>
        <taxon>Panpulmonata</taxon>
        <taxon>Hygrophila</taxon>
        <taxon>Lymnaeoidea</taxon>
        <taxon>Lymnaeidae</taxon>
        <taxon>Lymnaea</taxon>
    </lineage>
</organism>
<proteinExistence type="predicted"/>
<dbReference type="AlphaFoldDB" id="A0AAV2HFH1"/>
<name>A0AAV2HFH1_LYMST</name>
<feature type="region of interest" description="Disordered" evidence="1">
    <location>
        <begin position="224"/>
        <end position="266"/>
    </location>
</feature>
<dbReference type="EMBL" id="CAXITT010000104">
    <property type="protein sequence ID" value="CAL1532059.1"/>
    <property type="molecule type" value="Genomic_DNA"/>
</dbReference>
<feature type="compositionally biased region" description="Acidic residues" evidence="1">
    <location>
        <begin position="56"/>
        <end position="79"/>
    </location>
</feature>
<protein>
    <recommendedName>
        <fullName evidence="4">Male-enhanced antigen 1</fullName>
    </recommendedName>
</protein>
<evidence type="ECO:0000313" key="3">
    <source>
        <dbReference type="Proteomes" id="UP001497497"/>
    </source>
</evidence>
<feature type="compositionally biased region" description="Basic and acidic residues" evidence="1">
    <location>
        <begin position="230"/>
        <end position="252"/>
    </location>
</feature>
<dbReference type="Pfam" id="PF06910">
    <property type="entry name" value="MEA1"/>
    <property type="match status" value="1"/>
</dbReference>
<comment type="caution">
    <text evidence="2">The sequence shown here is derived from an EMBL/GenBank/DDBJ whole genome shotgun (WGS) entry which is preliminary data.</text>
</comment>
<keyword evidence="3" id="KW-1185">Reference proteome</keyword>
<reference evidence="2 3" key="1">
    <citation type="submission" date="2024-04" db="EMBL/GenBank/DDBJ databases">
        <authorList>
            <consortium name="Genoscope - CEA"/>
            <person name="William W."/>
        </authorList>
    </citation>
    <scope>NUCLEOTIDE SEQUENCE [LARGE SCALE GENOMIC DNA]</scope>
</reference>
<evidence type="ECO:0000256" key="1">
    <source>
        <dbReference type="SAM" id="MobiDB-lite"/>
    </source>
</evidence>
<gene>
    <name evidence="2" type="ORF">GSLYS_00006138001</name>
</gene>
<dbReference type="Proteomes" id="UP001497497">
    <property type="component" value="Unassembled WGS sequence"/>
</dbReference>